<feature type="transmembrane region" description="Helical" evidence="2">
    <location>
        <begin position="55"/>
        <end position="75"/>
    </location>
</feature>
<evidence type="ECO:0000256" key="1">
    <source>
        <dbReference type="SAM" id="MobiDB-lite"/>
    </source>
</evidence>
<feature type="region of interest" description="Disordered" evidence="1">
    <location>
        <begin position="1"/>
        <end position="33"/>
    </location>
</feature>
<feature type="transmembrane region" description="Helical" evidence="2">
    <location>
        <begin position="165"/>
        <end position="191"/>
    </location>
</feature>
<gene>
    <name evidence="3" type="ORF">JD78_02836</name>
</gene>
<feature type="transmembrane region" description="Helical" evidence="2">
    <location>
        <begin position="203"/>
        <end position="224"/>
    </location>
</feature>
<keyword evidence="2" id="KW-1133">Transmembrane helix</keyword>
<sequence>MPARDRAPARSTAGRPNARRAATGAARPARRPAERAAGDPVVVGAVPAAARATGVLLALAGLIGAVAVFPTYLTVGGTTIDVVTGPLDALVALLAPLAALLVGVLLARGRVPRLGLAYAAVSGALAIGRLLIELHQGHGSTARPAVEVLAGERVLTSSVETGAGWLLGVVALGLTVLAGGVALVAWGRTVMEDAGALDPLRPVLAGVAVLLGVAAVLCLALPAADVPDRVVTDPVTGLETVVTVEGPQALLERPGLALLGGLLLAGALLLCSVTAPSLRPRLGAVGGLLALSVFVLATALAGMRDAARSPEVEWTVPGMALLVVGLGFAGLTVLAWRWRTGTTVTAGE</sequence>
<feature type="transmembrane region" description="Helical" evidence="2">
    <location>
        <begin position="87"/>
        <end position="107"/>
    </location>
</feature>
<evidence type="ECO:0000256" key="2">
    <source>
        <dbReference type="SAM" id="Phobius"/>
    </source>
</evidence>
<reference evidence="3 4" key="1">
    <citation type="submission" date="2019-07" db="EMBL/GenBank/DDBJ databases">
        <title>R&amp;d 2014.</title>
        <authorList>
            <person name="Klenk H.-P."/>
        </authorList>
    </citation>
    <scope>NUCLEOTIDE SEQUENCE [LARGE SCALE GENOMIC DNA]</scope>
    <source>
        <strain evidence="3 4">DSM 45764</strain>
    </source>
</reference>
<accession>A0A562ITE5</accession>
<keyword evidence="2" id="KW-0812">Transmembrane</keyword>
<dbReference type="EMBL" id="VLKF01000001">
    <property type="protein sequence ID" value="TWH74301.1"/>
    <property type="molecule type" value="Genomic_DNA"/>
</dbReference>
<feature type="transmembrane region" description="Helical" evidence="2">
    <location>
        <begin position="282"/>
        <end position="302"/>
    </location>
</feature>
<dbReference type="Proteomes" id="UP000321490">
    <property type="component" value="Unassembled WGS sequence"/>
</dbReference>
<feature type="transmembrane region" description="Helical" evidence="2">
    <location>
        <begin position="114"/>
        <end position="132"/>
    </location>
</feature>
<evidence type="ECO:0000313" key="3">
    <source>
        <dbReference type="EMBL" id="TWH74301.1"/>
    </source>
</evidence>
<feature type="compositionally biased region" description="Low complexity" evidence="1">
    <location>
        <begin position="13"/>
        <end position="27"/>
    </location>
</feature>
<feature type="transmembrane region" description="Helical" evidence="2">
    <location>
        <begin position="256"/>
        <end position="275"/>
    </location>
</feature>
<feature type="transmembrane region" description="Helical" evidence="2">
    <location>
        <begin position="314"/>
        <end position="336"/>
    </location>
</feature>
<keyword evidence="2" id="KW-0472">Membrane</keyword>
<evidence type="ECO:0000313" key="4">
    <source>
        <dbReference type="Proteomes" id="UP000321490"/>
    </source>
</evidence>
<dbReference type="RefSeq" id="WP_228395425.1">
    <property type="nucleotide sequence ID" value="NZ_JABGDC010000232.1"/>
</dbReference>
<dbReference type="AlphaFoldDB" id="A0A562ITE5"/>
<name>A0A562ITE5_9ACTN</name>
<keyword evidence="4" id="KW-1185">Reference proteome</keyword>
<organism evidence="3 4">
    <name type="scientific">Modestobacter roseus</name>
    <dbReference type="NCBI Taxonomy" id="1181884"/>
    <lineage>
        <taxon>Bacteria</taxon>
        <taxon>Bacillati</taxon>
        <taxon>Actinomycetota</taxon>
        <taxon>Actinomycetes</taxon>
        <taxon>Geodermatophilales</taxon>
        <taxon>Geodermatophilaceae</taxon>
        <taxon>Modestobacter</taxon>
    </lineage>
</organism>
<proteinExistence type="predicted"/>
<comment type="caution">
    <text evidence="3">The sequence shown here is derived from an EMBL/GenBank/DDBJ whole genome shotgun (WGS) entry which is preliminary data.</text>
</comment>
<protein>
    <submittedName>
        <fullName evidence="3">Uncharacterized protein</fullName>
    </submittedName>
</protein>